<keyword evidence="2" id="KW-0472">Membrane</keyword>
<feature type="signal peptide" evidence="2">
    <location>
        <begin position="1"/>
        <end position="22"/>
    </location>
</feature>
<comment type="subcellular location">
    <subcellularLocation>
        <location evidence="2">Cell outer membrane</location>
    </subcellularLocation>
</comment>
<comment type="subunit">
    <text evidence="2">Homodimer.</text>
</comment>
<dbReference type="PIRSF" id="PIRSF036893">
    <property type="entry name" value="Lipocalin_ApoD"/>
    <property type="match status" value="1"/>
</dbReference>
<dbReference type="InterPro" id="IPR002446">
    <property type="entry name" value="Lipocalin_bac"/>
</dbReference>
<dbReference type="Gene3D" id="2.40.128.20">
    <property type="match status" value="1"/>
</dbReference>
<dbReference type="GO" id="GO:0008289">
    <property type="term" value="F:lipid binding"/>
    <property type="evidence" value="ECO:0007669"/>
    <property type="project" value="UniProtKB-UniRule"/>
</dbReference>
<dbReference type="PROSITE" id="PS00213">
    <property type="entry name" value="LIPOCALIN"/>
    <property type="match status" value="1"/>
</dbReference>
<dbReference type="RefSeq" id="WP_025977665.1">
    <property type="nucleotide sequence ID" value="NZ_CP015614.1"/>
</dbReference>
<name>A0A172Y389_9CAUL</name>
<sequence>MNLKRTSLVVLFAVGTAAPLSACATLQRGPVGNSAVPQPAKAVDLNRYAGLWYEIGRYENGFERGCEAVTAEYGLRDDGLVSVLNTCRQGAVDGPVKTAEGRAKVTPGSDNAKLKVSFFGPFYLGDYWVLDRADDYSWSIVGEPSGRYLWLLSRNPQPDQATRSAIMERTKALGYDLSLVRDVRH</sequence>
<dbReference type="EMBL" id="CP015614">
    <property type="protein sequence ID" value="ANF53681.1"/>
    <property type="molecule type" value="Genomic_DNA"/>
</dbReference>
<dbReference type="GO" id="GO:0009279">
    <property type="term" value="C:cell outer membrane"/>
    <property type="evidence" value="ECO:0007669"/>
    <property type="project" value="UniProtKB-SubCell"/>
</dbReference>
<dbReference type="InterPro" id="IPR047202">
    <property type="entry name" value="Lipocalin_Blc-like_dom"/>
</dbReference>
<evidence type="ECO:0000313" key="4">
    <source>
        <dbReference type="EMBL" id="ANF53681.1"/>
    </source>
</evidence>
<dbReference type="InterPro" id="IPR000566">
    <property type="entry name" value="Lipocln_cytosolic_FA-bd_dom"/>
</dbReference>
<comment type="similarity">
    <text evidence="1 2">Belongs to the calycin superfamily. Lipocalin family.</text>
</comment>
<keyword evidence="2" id="KW-0449">Lipoprotein</keyword>
<gene>
    <name evidence="4" type="ORF">DA69_02270</name>
</gene>
<feature type="chain" id="PRO_5013434580" description="Outer membrane lipoprotein Blc" evidence="2">
    <location>
        <begin position="23"/>
        <end position="185"/>
    </location>
</feature>
<dbReference type="STRING" id="588932.DA69_02270"/>
<organism evidence="4 5">
    <name type="scientific">Brevundimonas naejangsanensis</name>
    <dbReference type="NCBI Taxonomy" id="588932"/>
    <lineage>
        <taxon>Bacteria</taxon>
        <taxon>Pseudomonadati</taxon>
        <taxon>Pseudomonadota</taxon>
        <taxon>Alphaproteobacteria</taxon>
        <taxon>Caulobacterales</taxon>
        <taxon>Caulobacteraceae</taxon>
        <taxon>Brevundimonas</taxon>
    </lineage>
</organism>
<dbReference type="InterPro" id="IPR022271">
    <property type="entry name" value="Lipocalin_ApoD"/>
</dbReference>
<feature type="domain" description="Lipocalin/cytosolic fatty-acid binding" evidence="3">
    <location>
        <begin position="43"/>
        <end position="182"/>
    </location>
</feature>
<dbReference type="PRINTS" id="PR01171">
    <property type="entry name" value="BCTLIPOCALIN"/>
</dbReference>
<dbReference type="eggNOG" id="COG3040">
    <property type="taxonomic scope" value="Bacteria"/>
</dbReference>
<dbReference type="InterPro" id="IPR012674">
    <property type="entry name" value="Calycin"/>
</dbReference>
<dbReference type="AlphaFoldDB" id="A0A172Y389"/>
<evidence type="ECO:0000256" key="2">
    <source>
        <dbReference type="PIRNR" id="PIRNR036893"/>
    </source>
</evidence>
<dbReference type="InterPro" id="IPR022272">
    <property type="entry name" value="Lipocalin_CS"/>
</dbReference>
<dbReference type="GO" id="GO:0006950">
    <property type="term" value="P:response to stress"/>
    <property type="evidence" value="ECO:0007669"/>
    <property type="project" value="UniProtKB-ARBA"/>
</dbReference>
<dbReference type="PANTHER" id="PTHR10612">
    <property type="entry name" value="APOLIPOPROTEIN D"/>
    <property type="match status" value="1"/>
</dbReference>
<dbReference type="OrthoDB" id="594739at2"/>
<protein>
    <recommendedName>
        <fullName evidence="2">Outer membrane lipoprotein Blc</fullName>
    </recommendedName>
</protein>
<dbReference type="Pfam" id="PF08212">
    <property type="entry name" value="Lipocalin_2"/>
    <property type="match status" value="1"/>
</dbReference>
<keyword evidence="2" id="KW-0998">Cell outer membrane</keyword>
<comment type="function">
    <text evidence="2">Involved in the storage or transport of lipids necessary for membrane maintenance under stressful conditions. Displays a binding preference for lysophospholipids.</text>
</comment>
<dbReference type="SUPFAM" id="SSF50814">
    <property type="entry name" value="Lipocalins"/>
    <property type="match status" value="1"/>
</dbReference>
<reference evidence="4 5" key="1">
    <citation type="journal article" date="2014" name="Genome Announc.">
        <title>Genome Sequence of a Promising Hydrogen-Producing Facultative Anaerobic Bacterium, Brevundimonas naejangsanensis Strain B1.</title>
        <authorList>
            <person name="Su H."/>
            <person name="Zhang T."/>
            <person name="Bao M."/>
            <person name="Jiang Y."/>
            <person name="Wang Y."/>
            <person name="Tan T."/>
        </authorList>
    </citation>
    <scope>NUCLEOTIDE SEQUENCE [LARGE SCALE GENOMIC DNA]</scope>
    <source>
        <strain evidence="4 5">B1</strain>
    </source>
</reference>
<dbReference type="KEGG" id="bne:DA69_02270"/>
<evidence type="ECO:0000259" key="3">
    <source>
        <dbReference type="Pfam" id="PF08212"/>
    </source>
</evidence>
<dbReference type="PANTHER" id="PTHR10612:SF34">
    <property type="entry name" value="APOLIPOPROTEIN D"/>
    <property type="match status" value="1"/>
</dbReference>
<keyword evidence="2" id="KW-0446">Lipid-binding</keyword>
<evidence type="ECO:0000313" key="5">
    <source>
        <dbReference type="Proteomes" id="UP000077603"/>
    </source>
</evidence>
<keyword evidence="5" id="KW-1185">Reference proteome</keyword>
<keyword evidence="2" id="KW-0732">Signal</keyword>
<proteinExistence type="inferred from homology"/>
<evidence type="ECO:0000256" key="1">
    <source>
        <dbReference type="ARBA" id="ARBA00006889"/>
    </source>
</evidence>
<dbReference type="CDD" id="cd19438">
    <property type="entry name" value="lipocalin_Blc-like"/>
    <property type="match status" value="1"/>
</dbReference>
<accession>A0A172Y389</accession>
<dbReference type="Proteomes" id="UP000077603">
    <property type="component" value="Chromosome"/>
</dbReference>